<gene>
    <name evidence="1" type="ORF">CK820_G0038539</name>
</gene>
<accession>A0A2J8KIN3</accession>
<feature type="non-terminal residue" evidence="1">
    <location>
        <position position="1"/>
    </location>
</feature>
<dbReference type="Proteomes" id="UP000236370">
    <property type="component" value="Unassembled WGS sequence"/>
</dbReference>
<organism evidence="1 2">
    <name type="scientific">Pan troglodytes</name>
    <name type="common">Chimpanzee</name>
    <dbReference type="NCBI Taxonomy" id="9598"/>
    <lineage>
        <taxon>Eukaryota</taxon>
        <taxon>Metazoa</taxon>
        <taxon>Chordata</taxon>
        <taxon>Craniata</taxon>
        <taxon>Vertebrata</taxon>
        <taxon>Euteleostomi</taxon>
        <taxon>Mammalia</taxon>
        <taxon>Eutheria</taxon>
        <taxon>Euarchontoglires</taxon>
        <taxon>Primates</taxon>
        <taxon>Haplorrhini</taxon>
        <taxon>Catarrhini</taxon>
        <taxon>Hominidae</taxon>
        <taxon>Pan</taxon>
    </lineage>
</organism>
<sequence length="47" mass="5391">MDGDRGKPNRILYSLVNDFPRQCRSILWHDSPAPPCGPVQNFRVHLS</sequence>
<comment type="caution">
    <text evidence="1">The sequence shown here is derived from an EMBL/GenBank/DDBJ whole genome shotgun (WGS) entry which is preliminary data.</text>
</comment>
<protein>
    <submittedName>
        <fullName evidence="1">CDHR1 isoform 5</fullName>
    </submittedName>
</protein>
<name>A0A2J8KIN3_PANTR</name>
<dbReference type="AlphaFoldDB" id="A0A2J8KIN3"/>
<evidence type="ECO:0000313" key="1">
    <source>
        <dbReference type="EMBL" id="PNI34878.1"/>
    </source>
</evidence>
<dbReference type="EMBL" id="NBAG03000365">
    <property type="protein sequence ID" value="PNI34878.1"/>
    <property type="molecule type" value="Genomic_DNA"/>
</dbReference>
<reference evidence="1 2" key="1">
    <citation type="submission" date="2017-12" db="EMBL/GenBank/DDBJ databases">
        <title>High-resolution comparative analysis of great ape genomes.</title>
        <authorList>
            <person name="Pollen A."/>
            <person name="Hastie A."/>
            <person name="Hormozdiari F."/>
            <person name="Dougherty M."/>
            <person name="Liu R."/>
            <person name="Chaisson M."/>
            <person name="Hoppe E."/>
            <person name="Hill C."/>
            <person name="Pang A."/>
            <person name="Hillier L."/>
            <person name="Baker C."/>
            <person name="Armstrong J."/>
            <person name="Shendure J."/>
            <person name="Paten B."/>
            <person name="Wilson R."/>
            <person name="Chao H."/>
            <person name="Schneider V."/>
            <person name="Ventura M."/>
            <person name="Kronenberg Z."/>
            <person name="Murali S."/>
            <person name="Gordon D."/>
            <person name="Cantsilieris S."/>
            <person name="Munson K."/>
            <person name="Nelson B."/>
            <person name="Raja A."/>
            <person name="Underwood J."/>
            <person name="Diekhans M."/>
            <person name="Fiddes I."/>
            <person name="Haussler D."/>
            <person name="Eichler E."/>
        </authorList>
    </citation>
    <scope>NUCLEOTIDE SEQUENCE [LARGE SCALE GENOMIC DNA]</scope>
    <source>
        <strain evidence="1">Yerkes chimp pedigree #C0471</strain>
    </source>
</reference>
<proteinExistence type="predicted"/>
<evidence type="ECO:0000313" key="2">
    <source>
        <dbReference type="Proteomes" id="UP000236370"/>
    </source>
</evidence>